<evidence type="ECO:0000313" key="5">
    <source>
        <dbReference type="Proteomes" id="UP001597139"/>
    </source>
</evidence>
<dbReference type="PANTHER" id="PTHR11772">
    <property type="entry name" value="ASPARAGINE SYNTHETASE"/>
    <property type="match status" value="1"/>
</dbReference>
<evidence type="ECO:0000259" key="3">
    <source>
        <dbReference type="Pfam" id="PF00733"/>
    </source>
</evidence>
<dbReference type="Proteomes" id="UP001597139">
    <property type="component" value="Unassembled WGS sequence"/>
</dbReference>
<sequence length="366" mass="38609">MVDDLRGADAATVRGAIETSDPLPGTAGFAGEVDGRIVRDVLGRQPIYLDTTGDDWSFDPNDLDRPELLDAGTVVDGGEGRQVWSLPDLEVETDSDAAVDAVREAVLTSVREPGSEGLAVAFSGGVDSAVVAAGVSEAPCYVAGFADAESHDVAAAREAAEAMGRDLRVVGFDHADIERAVPEIVRATGLANAMDVGIALPLYFVAERAAADGYDRLAVGQGADELFGGYRKVVTPAEDHRVAAETVRGATREVIATLPQQLPRDVLTLRAAGVEPVAPLLHDRVVDAALRLPADLLATPDERKVALRRAADGVVPEPVRSAEKKAVQYGTYAARELDRLARQAGFKKRMEDHVGQYIDALVAGEA</sequence>
<dbReference type="CDD" id="cd01991">
    <property type="entry name" value="Asn_synthase_B_C"/>
    <property type="match status" value="1"/>
</dbReference>
<keyword evidence="2" id="KW-0067">ATP-binding</keyword>
<keyword evidence="5" id="KW-1185">Reference proteome</keyword>
<dbReference type="SUPFAM" id="SSF52402">
    <property type="entry name" value="Adenine nucleotide alpha hydrolases-like"/>
    <property type="match status" value="1"/>
</dbReference>
<comment type="caution">
    <text evidence="4">The sequence shown here is derived from an EMBL/GenBank/DDBJ whole genome shotgun (WGS) entry which is preliminary data.</text>
</comment>
<dbReference type="GO" id="GO:0005524">
    <property type="term" value="F:ATP binding"/>
    <property type="evidence" value="ECO:0007669"/>
    <property type="project" value="UniProtKB-KW"/>
</dbReference>
<proteinExistence type="predicted"/>
<name>A0ABD6BR84_9EURY</name>
<dbReference type="EMBL" id="JBHUCZ010000002">
    <property type="protein sequence ID" value="MFD1567084.1"/>
    <property type="molecule type" value="Genomic_DNA"/>
</dbReference>
<feature type="domain" description="Asparagine synthetase" evidence="3">
    <location>
        <begin position="254"/>
        <end position="348"/>
    </location>
</feature>
<keyword evidence="1" id="KW-0547">Nucleotide-binding</keyword>
<feature type="domain" description="Asparagine synthetase" evidence="3">
    <location>
        <begin position="116"/>
        <end position="235"/>
    </location>
</feature>
<evidence type="ECO:0000256" key="2">
    <source>
        <dbReference type="ARBA" id="ARBA00022840"/>
    </source>
</evidence>
<dbReference type="InterPro" id="IPR001962">
    <property type="entry name" value="Asn_synthase"/>
</dbReference>
<gene>
    <name evidence="4" type="ORF">ACFSAU_06235</name>
</gene>
<evidence type="ECO:0000313" key="4">
    <source>
        <dbReference type="EMBL" id="MFD1567084.1"/>
    </source>
</evidence>
<dbReference type="RefSeq" id="WP_267646476.1">
    <property type="nucleotide sequence ID" value="NZ_JANHGR010000001.1"/>
</dbReference>
<protein>
    <submittedName>
        <fullName evidence="4">Asparagine synthase C-terminal domain-containing protein</fullName>
    </submittedName>
</protein>
<dbReference type="InterPro" id="IPR014729">
    <property type="entry name" value="Rossmann-like_a/b/a_fold"/>
</dbReference>
<dbReference type="Gene3D" id="3.40.50.620">
    <property type="entry name" value="HUPs"/>
    <property type="match status" value="1"/>
</dbReference>
<evidence type="ECO:0000256" key="1">
    <source>
        <dbReference type="ARBA" id="ARBA00022741"/>
    </source>
</evidence>
<reference evidence="4 5" key="1">
    <citation type="journal article" date="2019" name="Int. J. Syst. Evol. Microbiol.">
        <title>The Global Catalogue of Microorganisms (GCM) 10K type strain sequencing project: providing services to taxonomists for standard genome sequencing and annotation.</title>
        <authorList>
            <consortium name="The Broad Institute Genomics Platform"/>
            <consortium name="The Broad Institute Genome Sequencing Center for Infectious Disease"/>
            <person name="Wu L."/>
            <person name="Ma J."/>
        </authorList>
    </citation>
    <scope>NUCLEOTIDE SEQUENCE [LARGE SCALE GENOMIC DNA]</scope>
    <source>
        <strain evidence="4 5">CGMCC 1.12859</strain>
    </source>
</reference>
<dbReference type="PANTHER" id="PTHR11772:SF2">
    <property type="entry name" value="ASPARAGINE SYNTHETASE [GLUTAMINE-HYDROLYZING]"/>
    <property type="match status" value="1"/>
</dbReference>
<organism evidence="4 5">
    <name type="scientific">Halolamina litorea</name>
    <dbReference type="NCBI Taxonomy" id="1515593"/>
    <lineage>
        <taxon>Archaea</taxon>
        <taxon>Methanobacteriati</taxon>
        <taxon>Methanobacteriota</taxon>
        <taxon>Stenosarchaea group</taxon>
        <taxon>Halobacteria</taxon>
        <taxon>Halobacteriales</taxon>
        <taxon>Haloferacaceae</taxon>
    </lineage>
</organism>
<dbReference type="InterPro" id="IPR050795">
    <property type="entry name" value="Asn_Synthetase"/>
</dbReference>
<accession>A0ABD6BR84</accession>
<dbReference type="AlphaFoldDB" id="A0ABD6BR84"/>
<dbReference type="Pfam" id="PF00733">
    <property type="entry name" value="Asn_synthase"/>
    <property type="match status" value="2"/>
</dbReference>